<dbReference type="PIRSF" id="PIRSF016184">
    <property type="entry name" value="PhzC_PhzF"/>
    <property type="match status" value="1"/>
</dbReference>
<name>A0A090WF29_9FLAO</name>
<evidence type="ECO:0000313" key="6">
    <source>
        <dbReference type="Proteomes" id="UP000029641"/>
    </source>
</evidence>
<comment type="caution">
    <text evidence="4">The sequence shown here is derived from an EMBL/GenBank/DDBJ whole genome shotgun (WGS) entry which is preliminary data.</text>
</comment>
<evidence type="ECO:0000256" key="3">
    <source>
        <dbReference type="PIRSR" id="PIRSR016184-1"/>
    </source>
</evidence>
<reference evidence="7" key="1">
    <citation type="journal article" date="2014" name="Genome Announc.">
        <title>Draft Genome Sequence of Marine Flavobacterium Jejuia pallidilutea Strain 11shimoA1 and Pigmentation Mutants.</title>
        <authorList>
            <person name="Takatani N."/>
            <person name="Nakanishi M."/>
            <person name="Meirelles P."/>
            <person name="Mino S."/>
            <person name="Suda W."/>
            <person name="Oshima K."/>
            <person name="Hattori M."/>
            <person name="Ohkuma M."/>
            <person name="Hosokawa M."/>
            <person name="Miyashita K."/>
            <person name="Thompson F.L."/>
            <person name="Niwa A."/>
            <person name="Sawabe T."/>
            <person name="Sawabe T."/>
        </authorList>
    </citation>
    <scope>NUCLEOTIDE SEQUENCE [LARGE SCALE GENOMIC DNA]</scope>
    <source>
        <strain evidence="7">JCM 19538</strain>
    </source>
</reference>
<evidence type="ECO:0000256" key="1">
    <source>
        <dbReference type="ARBA" id="ARBA00008270"/>
    </source>
</evidence>
<evidence type="ECO:0000313" key="7">
    <source>
        <dbReference type="Proteomes" id="UP000030184"/>
    </source>
</evidence>
<dbReference type="EMBL" id="BBNR01000003">
    <property type="protein sequence ID" value="GAL66147.1"/>
    <property type="molecule type" value="Genomic_DNA"/>
</dbReference>
<sequence length="268" mass="29434">MKMIDNKTIYQVDAFTDKAFKGNPAGVMILDKLPSVDWMQNMAAEMNLSETAFVAPNSNGFDIRYFTPTVEIPLCGHATLASAHIIYQLGIKTPEEKIHFRALKDNLTITKDGDAVVMTFPQYSLSKIETPTNFRADVGFEPVAIYKSDDNWVVAIANTQEDIEHCKPNFDALIANGLGHLIITSEGKTSNVDFVVRCFVPEAGINEDPVTGSAHCALTPLWASRLGKTEMVSHQISKRGGVLKVALADYNVKIKGNAVTIFQAQLKI</sequence>
<dbReference type="PANTHER" id="PTHR13774:SF17">
    <property type="entry name" value="PHENAZINE BIOSYNTHESIS-LIKE DOMAIN-CONTAINING PROTEIN"/>
    <property type="match status" value="1"/>
</dbReference>
<dbReference type="Proteomes" id="UP000030184">
    <property type="component" value="Unassembled WGS sequence"/>
</dbReference>
<dbReference type="EMBL" id="BBNY01000001">
    <property type="protein sequence ID" value="GAL88178.1"/>
    <property type="molecule type" value="Genomic_DNA"/>
</dbReference>
<dbReference type="GO" id="GO:0016853">
    <property type="term" value="F:isomerase activity"/>
    <property type="evidence" value="ECO:0007669"/>
    <property type="project" value="UniProtKB-KW"/>
</dbReference>
<dbReference type="NCBIfam" id="TIGR00654">
    <property type="entry name" value="PhzF_family"/>
    <property type="match status" value="1"/>
</dbReference>
<feature type="active site" evidence="3">
    <location>
        <position position="50"/>
    </location>
</feature>
<dbReference type="eggNOG" id="COG0384">
    <property type="taxonomic scope" value="Bacteria"/>
</dbReference>
<proteinExistence type="inferred from homology"/>
<organism evidence="4 6">
    <name type="scientific">Jejuia pallidilutea</name>
    <dbReference type="NCBI Taxonomy" id="504487"/>
    <lineage>
        <taxon>Bacteria</taxon>
        <taxon>Pseudomonadati</taxon>
        <taxon>Bacteroidota</taxon>
        <taxon>Flavobacteriia</taxon>
        <taxon>Flavobacteriales</taxon>
        <taxon>Flavobacteriaceae</taxon>
        <taxon>Jejuia</taxon>
    </lineage>
</organism>
<comment type="similarity">
    <text evidence="1">Belongs to the PhzF family.</text>
</comment>
<dbReference type="Pfam" id="PF02567">
    <property type="entry name" value="PhzC-PhzF"/>
    <property type="match status" value="1"/>
</dbReference>
<keyword evidence="2" id="KW-0413">Isomerase</keyword>
<dbReference type="STRING" id="504487.JCM19538_2541"/>
<dbReference type="Gene3D" id="3.10.310.10">
    <property type="entry name" value="Diaminopimelate Epimerase, Chain A, domain 1"/>
    <property type="match status" value="2"/>
</dbReference>
<evidence type="ECO:0000256" key="2">
    <source>
        <dbReference type="ARBA" id="ARBA00023235"/>
    </source>
</evidence>
<dbReference type="Proteomes" id="UP000029641">
    <property type="component" value="Unassembled WGS sequence"/>
</dbReference>
<dbReference type="SUPFAM" id="SSF54506">
    <property type="entry name" value="Diaminopimelate epimerase-like"/>
    <property type="match status" value="1"/>
</dbReference>
<protein>
    <submittedName>
        <fullName evidence="4">Phenazine biosynthesis protein PhzF like</fullName>
    </submittedName>
</protein>
<accession>A0A090WF29</accession>
<dbReference type="GO" id="GO:0005737">
    <property type="term" value="C:cytoplasm"/>
    <property type="evidence" value="ECO:0007669"/>
    <property type="project" value="TreeGrafter"/>
</dbReference>
<evidence type="ECO:0000313" key="5">
    <source>
        <dbReference type="EMBL" id="GAL88178.1"/>
    </source>
</evidence>
<dbReference type="PANTHER" id="PTHR13774">
    <property type="entry name" value="PHENAZINE BIOSYNTHESIS PROTEIN"/>
    <property type="match status" value="1"/>
</dbReference>
<evidence type="ECO:0000313" key="4">
    <source>
        <dbReference type="EMBL" id="GAL66147.1"/>
    </source>
</evidence>
<dbReference type="InterPro" id="IPR003719">
    <property type="entry name" value="Phenazine_PhzF-like"/>
</dbReference>
<keyword evidence="7" id="KW-1185">Reference proteome</keyword>
<dbReference type="AlphaFoldDB" id="A0A090WF29"/>
<gene>
    <name evidence="4" type="ORF">JCM19301_712</name>
    <name evidence="5" type="ORF">JCM19538_2541</name>
</gene>